<evidence type="ECO:0000313" key="8">
    <source>
        <dbReference type="Proteomes" id="UP000585272"/>
    </source>
</evidence>
<keyword evidence="5" id="KW-0813">Transport</keyword>
<keyword evidence="4 5" id="KW-0472">Membrane</keyword>
<feature type="transmembrane region" description="Helical" evidence="5">
    <location>
        <begin position="86"/>
        <end position="110"/>
    </location>
</feature>
<dbReference type="PROSITE" id="PS51012">
    <property type="entry name" value="ABC_TM2"/>
    <property type="match status" value="1"/>
</dbReference>
<proteinExistence type="inferred from homology"/>
<organism evidence="7 8">
    <name type="scientific">Conexibacter arvalis</name>
    <dbReference type="NCBI Taxonomy" id="912552"/>
    <lineage>
        <taxon>Bacteria</taxon>
        <taxon>Bacillati</taxon>
        <taxon>Actinomycetota</taxon>
        <taxon>Thermoleophilia</taxon>
        <taxon>Solirubrobacterales</taxon>
        <taxon>Conexibacteraceae</taxon>
        <taxon>Conexibacter</taxon>
    </lineage>
</organism>
<comment type="caution">
    <text evidence="7">The sequence shown here is derived from an EMBL/GenBank/DDBJ whole genome shotgun (WGS) entry which is preliminary data.</text>
</comment>
<evidence type="ECO:0000256" key="1">
    <source>
        <dbReference type="ARBA" id="ARBA00004141"/>
    </source>
</evidence>
<feature type="transmembrane region" description="Helical" evidence="5">
    <location>
        <begin position="199"/>
        <end position="219"/>
    </location>
</feature>
<dbReference type="Pfam" id="PF01061">
    <property type="entry name" value="ABC2_membrane"/>
    <property type="match status" value="1"/>
</dbReference>
<keyword evidence="3 5" id="KW-1133">Transmembrane helix</keyword>
<comment type="similarity">
    <text evidence="5">Belongs to the ABC-2 integral membrane protein family.</text>
</comment>
<feature type="transmembrane region" description="Helical" evidence="5">
    <location>
        <begin position="257"/>
        <end position="279"/>
    </location>
</feature>
<evidence type="ECO:0000313" key="7">
    <source>
        <dbReference type="EMBL" id="MBB4663469.1"/>
    </source>
</evidence>
<dbReference type="RefSeq" id="WP_183343198.1">
    <property type="nucleotide sequence ID" value="NZ_JACHNU010000004.1"/>
</dbReference>
<dbReference type="InterPro" id="IPR051784">
    <property type="entry name" value="Nod_factor_ABC_transporter"/>
</dbReference>
<dbReference type="InterPro" id="IPR000412">
    <property type="entry name" value="ABC_2_transport"/>
</dbReference>
<dbReference type="PANTHER" id="PTHR43229">
    <property type="entry name" value="NODULATION PROTEIN J"/>
    <property type="match status" value="1"/>
</dbReference>
<keyword evidence="2 5" id="KW-0812">Transmembrane</keyword>
<comment type="subcellular location">
    <subcellularLocation>
        <location evidence="5">Cell membrane</location>
        <topology evidence="5">Multi-pass membrane protein</topology>
    </subcellularLocation>
    <subcellularLocation>
        <location evidence="1">Membrane</location>
        <topology evidence="1">Multi-pass membrane protein</topology>
    </subcellularLocation>
</comment>
<dbReference type="InterPro" id="IPR013525">
    <property type="entry name" value="ABC2_TM"/>
</dbReference>
<dbReference type="Proteomes" id="UP000585272">
    <property type="component" value="Unassembled WGS sequence"/>
</dbReference>
<reference evidence="7 8" key="1">
    <citation type="submission" date="2020-08" db="EMBL/GenBank/DDBJ databases">
        <title>Genomic Encyclopedia of Archaeal and Bacterial Type Strains, Phase II (KMG-II): from individual species to whole genera.</title>
        <authorList>
            <person name="Goeker M."/>
        </authorList>
    </citation>
    <scope>NUCLEOTIDE SEQUENCE [LARGE SCALE GENOMIC DNA]</scope>
    <source>
        <strain evidence="7 8">DSM 23288</strain>
    </source>
</reference>
<dbReference type="GO" id="GO:0140359">
    <property type="term" value="F:ABC-type transporter activity"/>
    <property type="evidence" value="ECO:0007669"/>
    <property type="project" value="InterPro"/>
</dbReference>
<feature type="transmembrane region" description="Helical" evidence="5">
    <location>
        <begin position="131"/>
        <end position="160"/>
    </location>
</feature>
<dbReference type="EMBL" id="JACHNU010000004">
    <property type="protein sequence ID" value="MBB4663469.1"/>
    <property type="molecule type" value="Genomic_DNA"/>
</dbReference>
<evidence type="ECO:0000256" key="5">
    <source>
        <dbReference type="RuleBase" id="RU361157"/>
    </source>
</evidence>
<keyword evidence="5" id="KW-1003">Cell membrane</keyword>
<evidence type="ECO:0000256" key="2">
    <source>
        <dbReference type="ARBA" id="ARBA00022692"/>
    </source>
</evidence>
<evidence type="ECO:0000256" key="4">
    <source>
        <dbReference type="ARBA" id="ARBA00023136"/>
    </source>
</evidence>
<dbReference type="PANTHER" id="PTHR43229:SF2">
    <property type="entry name" value="NODULATION PROTEIN J"/>
    <property type="match status" value="1"/>
</dbReference>
<feature type="transmembrane region" description="Helical" evidence="5">
    <location>
        <begin position="57"/>
        <end position="80"/>
    </location>
</feature>
<dbReference type="PIRSF" id="PIRSF006648">
    <property type="entry name" value="DrrB"/>
    <property type="match status" value="1"/>
</dbReference>
<gene>
    <name evidence="7" type="ORF">BDZ31_003064</name>
</gene>
<accession>A0A840IF66</accession>
<protein>
    <recommendedName>
        <fullName evidence="5">Transport permease protein</fullName>
    </recommendedName>
</protein>
<dbReference type="PRINTS" id="PR00164">
    <property type="entry name" value="ABC2TRNSPORT"/>
</dbReference>
<sequence length="283" mass="29814">MSTTPTTGAAVSTASEQEALRKAIASGTRPPRASAFAACRAFAWRGILKIKHVPEQLMDATITPVLFTLMFTYMFGGAIAGSTKDYLQFILPGIVVQSVLFTTVYSGVALNTDMTRGVVDRFRSLPLWRPAPLVGAVAGDSIRAFSAGAVVVVLGLILGFRPDGGVLGVLGAILVVLVFAFALAWVFTTLGLVMRSPSAVMNTGFMALFPLIFLSNIFVAPETLPAALEAFVDVNPITHLVTATRGLMDGNADGGDIALVLGEAALLTAIFIPLTSRYYRKAG</sequence>
<feature type="transmembrane region" description="Helical" evidence="5">
    <location>
        <begin position="166"/>
        <end position="187"/>
    </location>
</feature>
<dbReference type="GO" id="GO:0043190">
    <property type="term" value="C:ATP-binding cassette (ABC) transporter complex"/>
    <property type="evidence" value="ECO:0007669"/>
    <property type="project" value="InterPro"/>
</dbReference>
<dbReference type="InterPro" id="IPR047817">
    <property type="entry name" value="ABC2_TM_bact-type"/>
</dbReference>
<evidence type="ECO:0000256" key="3">
    <source>
        <dbReference type="ARBA" id="ARBA00022989"/>
    </source>
</evidence>
<name>A0A840IF66_9ACTN</name>
<keyword evidence="8" id="KW-1185">Reference proteome</keyword>
<feature type="domain" description="ABC transmembrane type-2" evidence="6">
    <location>
        <begin position="55"/>
        <end position="282"/>
    </location>
</feature>
<evidence type="ECO:0000259" key="6">
    <source>
        <dbReference type="PROSITE" id="PS51012"/>
    </source>
</evidence>
<dbReference type="AlphaFoldDB" id="A0A840IF66"/>